<protein>
    <submittedName>
        <fullName evidence="1">Uncharacterized protein</fullName>
    </submittedName>
</protein>
<evidence type="ECO:0000313" key="1">
    <source>
        <dbReference type="EMBL" id="EQM74579.1"/>
    </source>
</evidence>
<dbReference type="PATRIC" id="fig|1333857.3.peg.2731"/>
<name>T5KGJ0_MICMQ</name>
<organism evidence="1 2">
    <name type="scientific">Microbacterium maritypicum MF109</name>
    <dbReference type="NCBI Taxonomy" id="1333857"/>
    <lineage>
        <taxon>Bacteria</taxon>
        <taxon>Bacillati</taxon>
        <taxon>Actinomycetota</taxon>
        <taxon>Actinomycetes</taxon>
        <taxon>Micrococcales</taxon>
        <taxon>Microbacteriaceae</taxon>
        <taxon>Microbacterium</taxon>
    </lineage>
</organism>
<gene>
    <name evidence="1" type="ORF">L687_03745</name>
</gene>
<comment type="caution">
    <text evidence="1">The sequence shown here is derived from an EMBL/GenBank/DDBJ whole genome shotgun (WGS) entry which is preliminary data.</text>
</comment>
<dbReference type="Proteomes" id="UP000016033">
    <property type="component" value="Unassembled WGS sequence"/>
</dbReference>
<dbReference type="EMBL" id="ATAO01000206">
    <property type="protein sequence ID" value="EQM74579.1"/>
    <property type="molecule type" value="Genomic_DNA"/>
</dbReference>
<evidence type="ECO:0000313" key="2">
    <source>
        <dbReference type="Proteomes" id="UP000016033"/>
    </source>
</evidence>
<sequence>MERFVVRRISTHTSEPHIALPLPGVSPVGVAHCRRWPASWALHDAPAPQAPIAETQLAG</sequence>
<proteinExistence type="predicted"/>
<accession>T5KGJ0</accession>
<dbReference type="AlphaFoldDB" id="T5KGJ0"/>
<reference evidence="1 2" key="1">
    <citation type="journal article" date="2013" name="Genome Announc.">
        <title>Whole-genome sequences of five oyster-associated bacteria show potential for crude oil hydrocarbon degradation.</title>
        <authorList>
            <person name="Chauhan A."/>
            <person name="Green S."/>
            <person name="Pathak A."/>
            <person name="Thomas J."/>
            <person name="Venkatramanan R."/>
        </authorList>
    </citation>
    <scope>NUCLEOTIDE SEQUENCE [LARGE SCALE GENOMIC DNA]</scope>
    <source>
        <strain evidence="1 2">MF109</strain>
    </source>
</reference>